<name>A0A4D4L9V1_STRVO</name>
<dbReference type="Proteomes" id="UP000301309">
    <property type="component" value="Unassembled WGS sequence"/>
</dbReference>
<protein>
    <submittedName>
        <fullName evidence="1">Uncharacterized protein</fullName>
    </submittedName>
</protein>
<comment type="caution">
    <text evidence="1">The sequence shown here is derived from an EMBL/GenBank/DDBJ whole genome shotgun (WGS) entry which is preliminary data.</text>
</comment>
<dbReference type="EMBL" id="BJHW01000001">
    <property type="protein sequence ID" value="GDY55976.1"/>
    <property type="molecule type" value="Genomic_DNA"/>
</dbReference>
<keyword evidence="2" id="KW-1185">Reference proteome</keyword>
<accession>A0A4D4L9V1</accession>
<sequence length="146" mass="15084">MDLVEVDPVSVQAPEAVLDRPEDPTPRVATAVAALAHLKVDLGGEDDVVTAPPQCLPHNLLGLALSIHVGGVDEVDPLVEGGVDDADTIVVVGVAAILEHHGPEAVDTDLDTGSAEGAIAHGDGPLLVQPITRSDRSVDRTRHARN</sequence>
<evidence type="ECO:0000313" key="1">
    <source>
        <dbReference type="EMBL" id="GDY55976.1"/>
    </source>
</evidence>
<gene>
    <name evidence="1" type="ORF">SVIO_065990</name>
</gene>
<proteinExistence type="predicted"/>
<dbReference type="AlphaFoldDB" id="A0A4D4L9V1"/>
<evidence type="ECO:0000313" key="2">
    <source>
        <dbReference type="Proteomes" id="UP000301309"/>
    </source>
</evidence>
<organism evidence="1 2">
    <name type="scientific">Streptomyces violaceusniger</name>
    <dbReference type="NCBI Taxonomy" id="68280"/>
    <lineage>
        <taxon>Bacteria</taxon>
        <taxon>Bacillati</taxon>
        <taxon>Actinomycetota</taxon>
        <taxon>Actinomycetes</taxon>
        <taxon>Kitasatosporales</taxon>
        <taxon>Streptomycetaceae</taxon>
        <taxon>Streptomyces</taxon>
        <taxon>Streptomyces violaceusniger group</taxon>
    </lineage>
</organism>
<reference evidence="1 2" key="1">
    <citation type="journal article" date="2020" name="Int. J. Syst. Evol. Microbiol.">
        <title>Reclassification of Streptomyces castelarensis and Streptomyces sporoclivatus as later heterotypic synonyms of Streptomyces antimycoticus.</title>
        <authorList>
            <person name="Komaki H."/>
            <person name="Tamura T."/>
        </authorList>
    </citation>
    <scope>NUCLEOTIDE SEQUENCE [LARGE SCALE GENOMIC DNA]</scope>
    <source>
        <strain evidence="1 2">NBRC 13459</strain>
    </source>
</reference>